<evidence type="ECO:0000313" key="4">
    <source>
        <dbReference type="Proteomes" id="UP000595221"/>
    </source>
</evidence>
<evidence type="ECO:0000313" key="2">
    <source>
        <dbReference type="EMBL" id="QQC59028.1"/>
    </source>
</evidence>
<dbReference type="Proteomes" id="UP000595221">
    <property type="component" value="Chromosome"/>
</dbReference>
<dbReference type="KEGG" id="rkr:I6G21_01775"/>
<dbReference type="AlphaFoldDB" id="A0A7T3F9S9"/>
<reference evidence="3 4" key="1">
    <citation type="submission" date="2020-12" db="EMBL/GenBank/DDBJ databases">
        <title>FDA dAtabase for Regulatory Grade micrObial Sequences (FDA-ARGOS): Supporting development and validation of Infectious Disease Dx tests.</title>
        <authorList>
            <person name="Sproer C."/>
            <person name="Gronow S."/>
            <person name="Severitt S."/>
            <person name="Schroder I."/>
            <person name="Tallon L."/>
            <person name="Sadzewicz L."/>
            <person name="Zhao X."/>
            <person name="Boylan J."/>
            <person name="Ott S."/>
            <person name="Bowen H."/>
            <person name="Vavikolanu K."/>
            <person name="Mehta A."/>
            <person name="Aluvathingal J."/>
            <person name="Nadendla S."/>
            <person name="Lowell S."/>
            <person name="Myers T."/>
            <person name="Yan Y."/>
            <person name="Sichtig H."/>
        </authorList>
    </citation>
    <scope>NUCLEOTIDE SEQUENCE [LARGE SCALE GENOMIC DNA]</scope>
    <source>
        <strain evidence="2 4">FDAARGOS_1001</strain>
        <strain evidence="1 3">FDAARGOS_864</strain>
    </source>
</reference>
<dbReference type="EMBL" id="CP065738">
    <property type="protein sequence ID" value="QPT53965.1"/>
    <property type="molecule type" value="Genomic_DNA"/>
</dbReference>
<dbReference type="EMBL" id="CP066078">
    <property type="protein sequence ID" value="QQC59028.1"/>
    <property type="molecule type" value="Genomic_DNA"/>
</dbReference>
<name>A0A7T3F9S9_9MICC</name>
<evidence type="ECO:0008006" key="5">
    <source>
        <dbReference type="Google" id="ProtNLM"/>
    </source>
</evidence>
<protein>
    <recommendedName>
        <fullName evidence="5">HTH-like domain-containing protein</fullName>
    </recommendedName>
</protein>
<evidence type="ECO:0000313" key="1">
    <source>
        <dbReference type="EMBL" id="QPT53965.1"/>
    </source>
</evidence>
<organism evidence="1 3">
    <name type="scientific">Rothia kristinae</name>
    <dbReference type="NCBI Taxonomy" id="37923"/>
    <lineage>
        <taxon>Bacteria</taxon>
        <taxon>Bacillati</taxon>
        <taxon>Actinomycetota</taxon>
        <taxon>Actinomycetes</taxon>
        <taxon>Micrococcales</taxon>
        <taxon>Micrococcaceae</taxon>
        <taxon>Rothia</taxon>
    </lineage>
</organism>
<evidence type="ECO:0000313" key="3">
    <source>
        <dbReference type="Proteomes" id="UP000594975"/>
    </source>
</evidence>
<sequence length="73" mass="8180">MIAFIDENLDQFGVRVICRTVGAAECGFITSIGYRSAKARPGSARALRDEILIQELQRIHQDNDSVYGARKMH</sequence>
<dbReference type="Proteomes" id="UP000594975">
    <property type="component" value="Chromosome"/>
</dbReference>
<accession>A0A7T3F9S9</accession>
<gene>
    <name evidence="1" type="ORF">I6G21_01775</name>
    <name evidence="2" type="ORF">I6H58_08730</name>
</gene>
<proteinExistence type="predicted"/>